<organism evidence="5 6">
    <name type="scientific">Vitis vinifera</name>
    <name type="common">Grape</name>
    <dbReference type="NCBI Taxonomy" id="29760"/>
    <lineage>
        <taxon>Eukaryota</taxon>
        <taxon>Viridiplantae</taxon>
        <taxon>Streptophyta</taxon>
        <taxon>Embryophyta</taxon>
        <taxon>Tracheophyta</taxon>
        <taxon>Spermatophyta</taxon>
        <taxon>Magnoliopsida</taxon>
        <taxon>eudicotyledons</taxon>
        <taxon>Gunneridae</taxon>
        <taxon>Pentapetalae</taxon>
        <taxon>rosids</taxon>
        <taxon>Vitales</taxon>
        <taxon>Vitaceae</taxon>
        <taxon>Viteae</taxon>
        <taxon>Vitis</taxon>
    </lineage>
</organism>
<feature type="transmembrane region" description="Helical" evidence="3">
    <location>
        <begin position="70"/>
        <end position="89"/>
    </location>
</feature>
<dbReference type="GO" id="GO:0019867">
    <property type="term" value="C:outer membrane"/>
    <property type="evidence" value="ECO:0007669"/>
    <property type="project" value="InterPro"/>
</dbReference>
<gene>
    <name evidence="5" type="ORF">CK203_039120</name>
</gene>
<reference evidence="5 6" key="1">
    <citation type="journal article" date="2018" name="PLoS Genet.">
        <title>Population sequencing reveals clonal diversity and ancestral inbreeding in the grapevine cultivar Chardonnay.</title>
        <authorList>
            <person name="Roach M.J."/>
            <person name="Johnson D.L."/>
            <person name="Bohlmann J."/>
            <person name="van Vuuren H.J."/>
            <person name="Jones S.J."/>
            <person name="Pretorius I.S."/>
            <person name="Schmidt S.A."/>
            <person name="Borneman A.R."/>
        </authorList>
    </citation>
    <scope>NUCLEOTIDE SEQUENCE [LARGE SCALE GENOMIC DNA]</scope>
    <source>
        <strain evidence="6">cv. Chardonnay</strain>
        <tissue evidence="5">Leaf</tissue>
    </source>
</reference>
<keyword evidence="3" id="KW-1133">Transmembrane helix</keyword>
<evidence type="ECO:0000256" key="3">
    <source>
        <dbReference type="SAM" id="Phobius"/>
    </source>
</evidence>
<dbReference type="InterPro" id="IPR000184">
    <property type="entry name" value="Bac_surfAg_D15"/>
</dbReference>
<accession>A0A438IGH0</accession>
<keyword evidence="3" id="KW-0812">Transmembrane</keyword>
<evidence type="ECO:0000313" key="5">
    <source>
        <dbReference type="EMBL" id="RVW95519.1"/>
    </source>
</evidence>
<proteinExistence type="predicted"/>
<comment type="caution">
    <text evidence="5">The sequence shown here is derived from an EMBL/GenBank/DDBJ whole genome shotgun (WGS) entry which is preliminary data.</text>
</comment>
<dbReference type="Gene3D" id="2.40.160.50">
    <property type="entry name" value="membrane protein fhac: a member of the omp85/tpsb transporter family"/>
    <property type="match status" value="1"/>
</dbReference>
<evidence type="ECO:0000313" key="6">
    <source>
        <dbReference type="Proteomes" id="UP000288805"/>
    </source>
</evidence>
<feature type="domain" description="Bacterial surface antigen (D15)" evidence="4">
    <location>
        <begin position="90"/>
        <end position="141"/>
    </location>
</feature>
<sequence>MGEWVRKRYVGLSSDHKVVRGGVVLGLMVCFWHDLCYGDSFGIAEYINVGGCVPSVTVFTRQRCLDKGRMLWVALYFLMTSFRAGYWNVQLAEGGSIVGDMAPYQAFAIGGLGSVRGYGEGAVGSGTSCLVANSELTFPLEEGFRDKLQAWWKEKNEIRDGVVSAFKVLQSIAGNWRLDISGLSFARLEALEVAKLEELFIEEEVFEALKILVGTKRQGLMVFPWLSNSFLGEDLRDFKPISLVGGLYKWLAKVLANRLKPVVVKVISKAQNTFVEGRQILDPALVANETIVSILKSNECAVMCKLDIEKTLFPKFQGFKATDPLSLYLFVIAMEDQMTYLCWTLMWFEAILGLRINLDNNELIPVGYVKNVEDLAAKLGCKVGSLPSSYLGLLLGVPFKSVTAWDGVEERIRNRLTMWKRQYISKGGRITLIQSTLTSLPIYYMFVLYLPRIVRLRPFNDWEADEVGRFLLSLNGKSVQRDKEGRVLWMETNGCCLCQLGRHFWDGMCPLWIRRGGKFGEWAPYAFFGRFGRPKELGGLGFGKTFLRNNALLGKWLWRFLRERNSLWHQVIVSIYGTS</sequence>
<protein>
    <recommendedName>
        <fullName evidence="4">Bacterial surface antigen (D15) domain-containing protein</fullName>
    </recommendedName>
</protein>
<dbReference type="Proteomes" id="UP000288805">
    <property type="component" value="Unassembled WGS sequence"/>
</dbReference>
<dbReference type="PANTHER" id="PTHR33116:SF78">
    <property type="entry name" value="OS12G0587133 PROTEIN"/>
    <property type="match status" value="1"/>
</dbReference>
<dbReference type="EMBL" id="QGNW01000113">
    <property type="protein sequence ID" value="RVW95519.1"/>
    <property type="molecule type" value="Genomic_DNA"/>
</dbReference>
<dbReference type="AlphaFoldDB" id="A0A438IGH0"/>
<keyword evidence="2 3" id="KW-0472">Membrane</keyword>
<evidence type="ECO:0000259" key="4">
    <source>
        <dbReference type="Pfam" id="PF01103"/>
    </source>
</evidence>
<name>A0A438IGH0_VITVI</name>
<evidence type="ECO:0000256" key="1">
    <source>
        <dbReference type="ARBA" id="ARBA00004370"/>
    </source>
</evidence>
<evidence type="ECO:0000256" key="2">
    <source>
        <dbReference type="ARBA" id="ARBA00023136"/>
    </source>
</evidence>
<dbReference type="PANTHER" id="PTHR33116">
    <property type="entry name" value="REVERSE TRANSCRIPTASE ZINC-BINDING DOMAIN-CONTAINING PROTEIN-RELATED-RELATED"/>
    <property type="match status" value="1"/>
</dbReference>
<dbReference type="Pfam" id="PF01103">
    <property type="entry name" value="Omp85"/>
    <property type="match status" value="1"/>
</dbReference>
<comment type="subcellular location">
    <subcellularLocation>
        <location evidence="1">Membrane</location>
    </subcellularLocation>
</comment>